<evidence type="ECO:0000313" key="1">
    <source>
        <dbReference type="EMBL" id="KAL2558913.1"/>
    </source>
</evidence>
<keyword evidence="2" id="KW-1185">Reference proteome</keyword>
<protein>
    <submittedName>
        <fullName evidence="1">Uncharacterized protein</fullName>
    </submittedName>
</protein>
<reference evidence="2" key="1">
    <citation type="submission" date="2024-07" db="EMBL/GenBank/DDBJ databases">
        <title>Two chromosome-level genome assemblies of Korean endemic species Abeliophyllum distichum and Forsythia ovata (Oleaceae).</title>
        <authorList>
            <person name="Jang H."/>
        </authorList>
    </citation>
    <scope>NUCLEOTIDE SEQUENCE [LARGE SCALE GENOMIC DNA]</scope>
</reference>
<organism evidence="1 2">
    <name type="scientific">Forsythia ovata</name>
    <dbReference type="NCBI Taxonomy" id="205694"/>
    <lineage>
        <taxon>Eukaryota</taxon>
        <taxon>Viridiplantae</taxon>
        <taxon>Streptophyta</taxon>
        <taxon>Embryophyta</taxon>
        <taxon>Tracheophyta</taxon>
        <taxon>Spermatophyta</taxon>
        <taxon>Magnoliopsida</taxon>
        <taxon>eudicotyledons</taxon>
        <taxon>Gunneridae</taxon>
        <taxon>Pentapetalae</taxon>
        <taxon>asterids</taxon>
        <taxon>lamiids</taxon>
        <taxon>Lamiales</taxon>
        <taxon>Oleaceae</taxon>
        <taxon>Forsythieae</taxon>
        <taxon>Forsythia</taxon>
    </lineage>
</organism>
<sequence length="133" mass="14978">MVGYWNKPELRLLYGRLITDISIKLGADLREKNNLNASQYKIGASSLMKAQFGLVDGVWTKPGVDVVGVGVEGAAHFMPPSSAVLSAFMTDFWTFQAYVMDNLSKLRAQYRDLMARHHLDEMIKSFEDSEDED</sequence>
<accession>A0ABD1XAA7</accession>
<evidence type="ECO:0000313" key="2">
    <source>
        <dbReference type="Proteomes" id="UP001604277"/>
    </source>
</evidence>
<proteinExistence type="predicted"/>
<gene>
    <name evidence="1" type="ORF">Fot_03652</name>
</gene>
<comment type="caution">
    <text evidence="1">The sequence shown here is derived from an EMBL/GenBank/DDBJ whole genome shotgun (WGS) entry which is preliminary data.</text>
</comment>
<name>A0ABD1XAA7_9LAMI</name>
<dbReference type="Proteomes" id="UP001604277">
    <property type="component" value="Unassembled WGS sequence"/>
</dbReference>
<dbReference type="AlphaFoldDB" id="A0ABD1XAA7"/>
<dbReference type="EMBL" id="JBFOLJ010000001">
    <property type="protein sequence ID" value="KAL2558913.1"/>
    <property type="molecule type" value="Genomic_DNA"/>
</dbReference>